<keyword evidence="3" id="KW-1185">Reference proteome</keyword>
<protein>
    <recommendedName>
        <fullName evidence="4">Altered inheritance of mitochondria protein 19</fullName>
    </recommendedName>
</protein>
<evidence type="ECO:0000313" key="2">
    <source>
        <dbReference type="EMBL" id="KAG9238387.1"/>
    </source>
</evidence>
<name>A0A9P7YRI1_9HELO</name>
<dbReference type="EMBL" id="MU251370">
    <property type="protein sequence ID" value="KAG9238387.1"/>
    <property type="molecule type" value="Genomic_DNA"/>
</dbReference>
<sequence length="144" mass="15151">MSSTDPKAENVKRTAISAAMDWGKNPLPPTLLATLVTALHARPFQPLPMLFPPVLLFSTYLNLSSYPVDSAGVTAAWSGLYLLLASRRKVAGASFGRRLGSTFGARGFTRGAAMALAGVNVMGCGITYAFGKRETGKDADGKVV</sequence>
<keyword evidence="1" id="KW-1133">Transmembrane helix</keyword>
<dbReference type="OrthoDB" id="4868994at2759"/>
<feature type="transmembrane region" description="Helical" evidence="1">
    <location>
        <begin position="107"/>
        <end position="130"/>
    </location>
</feature>
<evidence type="ECO:0000256" key="1">
    <source>
        <dbReference type="SAM" id="Phobius"/>
    </source>
</evidence>
<reference evidence="2" key="1">
    <citation type="journal article" date="2021" name="IMA Fungus">
        <title>Genomic characterization of three marine fungi, including Emericellopsis atlantica sp. nov. with signatures of a generalist lifestyle and marine biomass degradation.</title>
        <authorList>
            <person name="Hagestad O.C."/>
            <person name="Hou L."/>
            <person name="Andersen J.H."/>
            <person name="Hansen E.H."/>
            <person name="Altermark B."/>
            <person name="Li C."/>
            <person name="Kuhnert E."/>
            <person name="Cox R.J."/>
            <person name="Crous P.W."/>
            <person name="Spatafora J.W."/>
            <person name="Lail K."/>
            <person name="Amirebrahimi M."/>
            <person name="Lipzen A."/>
            <person name="Pangilinan J."/>
            <person name="Andreopoulos W."/>
            <person name="Hayes R.D."/>
            <person name="Ng V."/>
            <person name="Grigoriev I.V."/>
            <person name="Jackson S.A."/>
            <person name="Sutton T.D.S."/>
            <person name="Dobson A.D.W."/>
            <person name="Rama T."/>
        </authorList>
    </citation>
    <scope>NUCLEOTIDE SEQUENCE</scope>
    <source>
        <strain evidence="2">TRa018bII</strain>
    </source>
</reference>
<keyword evidence="1" id="KW-0472">Membrane</keyword>
<keyword evidence="1" id="KW-0812">Transmembrane</keyword>
<gene>
    <name evidence="2" type="ORF">BJ875DRAFT_451009</name>
</gene>
<comment type="caution">
    <text evidence="2">The sequence shown here is derived from an EMBL/GenBank/DDBJ whole genome shotgun (WGS) entry which is preliminary data.</text>
</comment>
<evidence type="ECO:0008006" key="4">
    <source>
        <dbReference type="Google" id="ProtNLM"/>
    </source>
</evidence>
<dbReference type="AlphaFoldDB" id="A0A9P7YRI1"/>
<evidence type="ECO:0000313" key="3">
    <source>
        <dbReference type="Proteomes" id="UP000824998"/>
    </source>
</evidence>
<proteinExistence type="predicted"/>
<dbReference type="Proteomes" id="UP000824998">
    <property type="component" value="Unassembled WGS sequence"/>
</dbReference>
<accession>A0A9P7YRI1</accession>
<organism evidence="2 3">
    <name type="scientific">Amylocarpus encephaloides</name>
    <dbReference type="NCBI Taxonomy" id="45428"/>
    <lineage>
        <taxon>Eukaryota</taxon>
        <taxon>Fungi</taxon>
        <taxon>Dikarya</taxon>
        <taxon>Ascomycota</taxon>
        <taxon>Pezizomycotina</taxon>
        <taxon>Leotiomycetes</taxon>
        <taxon>Helotiales</taxon>
        <taxon>Helotiales incertae sedis</taxon>
        <taxon>Amylocarpus</taxon>
    </lineage>
</organism>